<dbReference type="AlphaFoldDB" id="A0A7Y9LLH0"/>
<dbReference type="PANTHER" id="PTHR24321:SF8">
    <property type="entry name" value="ESTRADIOL 17-BETA-DEHYDROGENASE 8-RELATED"/>
    <property type="match status" value="1"/>
</dbReference>
<dbReference type="NCBIfam" id="NF006121">
    <property type="entry name" value="PRK08265.1"/>
    <property type="match status" value="1"/>
</dbReference>
<name>A0A7Y9LLH0_9BURK</name>
<proteinExistence type="inferred from homology"/>
<evidence type="ECO:0000256" key="2">
    <source>
        <dbReference type="ARBA" id="ARBA00023002"/>
    </source>
</evidence>
<dbReference type="PRINTS" id="PR00081">
    <property type="entry name" value="GDHRDH"/>
</dbReference>
<dbReference type="InterPro" id="IPR036291">
    <property type="entry name" value="NAD(P)-bd_dom_sf"/>
</dbReference>
<dbReference type="Pfam" id="PF13561">
    <property type="entry name" value="adh_short_C2"/>
    <property type="match status" value="1"/>
</dbReference>
<dbReference type="CDD" id="cd05233">
    <property type="entry name" value="SDR_c"/>
    <property type="match status" value="1"/>
</dbReference>
<dbReference type="PANTHER" id="PTHR24321">
    <property type="entry name" value="DEHYDROGENASES, SHORT CHAIN"/>
    <property type="match status" value="1"/>
</dbReference>
<gene>
    <name evidence="3" type="ORF">FHW18_000481</name>
</gene>
<dbReference type="GO" id="GO:0016491">
    <property type="term" value="F:oxidoreductase activity"/>
    <property type="evidence" value="ECO:0007669"/>
    <property type="project" value="UniProtKB-KW"/>
</dbReference>
<dbReference type="EMBL" id="JACBYR010000001">
    <property type="protein sequence ID" value="NYE81210.1"/>
    <property type="molecule type" value="Genomic_DNA"/>
</dbReference>
<dbReference type="InterPro" id="IPR002347">
    <property type="entry name" value="SDR_fam"/>
</dbReference>
<comment type="similarity">
    <text evidence="1">Belongs to the short-chain dehydrogenases/reductases (SDR) family.</text>
</comment>
<evidence type="ECO:0000313" key="4">
    <source>
        <dbReference type="Proteomes" id="UP000542125"/>
    </source>
</evidence>
<comment type="caution">
    <text evidence="3">The sequence shown here is derived from an EMBL/GenBank/DDBJ whole genome shotgun (WGS) entry which is preliminary data.</text>
</comment>
<keyword evidence="2" id="KW-0560">Oxidoreductase</keyword>
<sequence length="272" mass="28111">MPAIESLHDKVAIVTGSTSGIGADIARALREAGCRVVLAGIDDEAGHTMAATFDDGAIYQHTDVTVDADIDACVAAAMSAYGRLDILVNNACIYADKGIASTREEWLSTLNVNLVSGAMFVQKAVPFMTQPGGVIINLGSTGGKFGAAQRALYPASKAGILQLTRNEAVTLAPQGIRVLSVSPGWTWSPTLASLAGTMEHADAVAAPFHPVGRAGRGDDVGQVVAFLCSDGARFMTGVDVPVDGGFSSLGPDQGLSPRHWFALAAKAEVEKT</sequence>
<accession>A0A7Y9LLH0</accession>
<keyword evidence="4" id="KW-1185">Reference proteome</keyword>
<dbReference type="Gene3D" id="3.40.50.720">
    <property type="entry name" value="NAD(P)-binding Rossmann-like Domain"/>
    <property type="match status" value="1"/>
</dbReference>
<dbReference type="PRINTS" id="PR00080">
    <property type="entry name" value="SDRFAMILY"/>
</dbReference>
<evidence type="ECO:0000256" key="1">
    <source>
        <dbReference type="ARBA" id="ARBA00006484"/>
    </source>
</evidence>
<organism evidence="3 4">
    <name type="scientific">Pigmentiphaga litoralis</name>
    <dbReference type="NCBI Taxonomy" id="516702"/>
    <lineage>
        <taxon>Bacteria</taxon>
        <taxon>Pseudomonadati</taxon>
        <taxon>Pseudomonadota</taxon>
        <taxon>Betaproteobacteria</taxon>
        <taxon>Burkholderiales</taxon>
        <taxon>Alcaligenaceae</taxon>
        <taxon>Pigmentiphaga</taxon>
    </lineage>
</organism>
<evidence type="ECO:0000313" key="3">
    <source>
        <dbReference type="EMBL" id="NYE81210.1"/>
    </source>
</evidence>
<dbReference type="SUPFAM" id="SSF51735">
    <property type="entry name" value="NAD(P)-binding Rossmann-fold domains"/>
    <property type="match status" value="1"/>
</dbReference>
<dbReference type="Proteomes" id="UP000542125">
    <property type="component" value="Unassembled WGS sequence"/>
</dbReference>
<dbReference type="FunFam" id="3.40.50.720:FF:000084">
    <property type="entry name" value="Short-chain dehydrogenase reductase"/>
    <property type="match status" value="1"/>
</dbReference>
<reference evidence="3 4" key="1">
    <citation type="submission" date="2020-07" db="EMBL/GenBank/DDBJ databases">
        <title>Genomic Encyclopedia of Type Strains, Phase IV (KMG-V): Genome sequencing to study the core and pangenomes of soil and plant-associated prokaryotes.</title>
        <authorList>
            <person name="Whitman W."/>
        </authorList>
    </citation>
    <scope>NUCLEOTIDE SEQUENCE [LARGE SCALE GENOMIC DNA]</scope>
    <source>
        <strain evidence="3 4">SAS40</strain>
    </source>
</reference>
<protein>
    <submittedName>
        <fullName evidence="3">NAD(P)-dependent dehydrogenase (Short-subunit alcohol dehydrogenase family)</fullName>
    </submittedName>
</protein>